<comment type="caution">
    <text evidence="1">The sequence shown here is derived from an EMBL/GenBank/DDBJ whole genome shotgun (WGS) entry which is preliminary data.</text>
</comment>
<gene>
    <name evidence="1" type="ORF">RQP50_27545</name>
</gene>
<evidence type="ECO:0000313" key="1">
    <source>
        <dbReference type="EMBL" id="MDT8979989.1"/>
    </source>
</evidence>
<dbReference type="SUPFAM" id="SSF54786">
    <property type="entry name" value="YcfA/nrd intein domain"/>
    <property type="match status" value="1"/>
</dbReference>
<dbReference type="Proteomes" id="UP001250538">
    <property type="component" value="Unassembled WGS sequence"/>
</dbReference>
<protein>
    <recommendedName>
        <fullName evidence="3">Type II toxin-antitoxin system HicA family toxin</fullName>
    </recommendedName>
</protein>
<keyword evidence="2" id="KW-1185">Reference proteome</keyword>
<evidence type="ECO:0008006" key="3">
    <source>
        <dbReference type="Google" id="ProtNLM"/>
    </source>
</evidence>
<dbReference type="AlphaFoldDB" id="A0AAJ2K3Y7"/>
<sequence>MASVEKIIEKMRRQPRGISYDEAVKVLNHYGYELKRKSATSHRVYGNKDGDVFVLKDKSPLKISYITEILDRLVGE</sequence>
<dbReference type="Gene3D" id="3.30.920.30">
    <property type="entry name" value="Hypothetical protein"/>
    <property type="match status" value="1"/>
</dbReference>
<name>A0AAJ2K3Y7_9BACL</name>
<dbReference type="EMBL" id="JAVYAA010000010">
    <property type="protein sequence ID" value="MDT8979989.1"/>
    <property type="molecule type" value="Genomic_DNA"/>
</dbReference>
<evidence type="ECO:0000313" key="2">
    <source>
        <dbReference type="Proteomes" id="UP001250538"/>
    </source>
</evidence>
<dbReference type="RefSeq" id="WP_315747347.1">
    <property type="nucleotide sequence ID" value="NZ_JAVYAA010000010.1"/>
</dbReference>
<accession>A0AAJ2K3Y7</accession>
<proteinExistence type="predicted"/>
<reference evidence="2" key="1">
    <citation type="submission" date="2023-09" db="EMBL/GenBank/DDBJ databases">
        <title>Paenibacillus sp. chi10 Genome sequencing and assembly.</title>
        <authorList>
            <person name="Kim I."/>
        </authorList>
    </citation>
    <scope>NUCLEOTIDE SEQUENCE [LARGE SCALE GENOMIC DNA]</scope>
    <source>
        <strain evidence="2">chi10</strain>
    </source>
</reference>
<dbReference type="InterPro" id="IPR038570">
    <property type="entry name" value="HicA_sf"/>
</dbReference>
<organism evidence="1 2">
    <name type="scientific">Paenibacillus suaedae</name>
    <dbReference type="NCBI Taxonomy" id="3077233"/>
    <lineage>
        <taxon>Bacteria</taxon>
        <taxon>Bacillati</taxon>
        <taxon>Bacillota</taxon>
        <taxon>Bacilli</taxon>
        <taxon>Bacillales</taxon>
        <taxon>Paenibacillaceae</taxon>
        <taxon>Paenibacillus</taxon>
    </lineage>
</organism>